<dbReference type="PANTHER" id="PTHR23409">
    <property type="entry name" value="RIBONUCLEOSIDE-DIPHOSPHATE REDUCTASE SMALL CHAIN"/>
    <property type="match status" value="1"/>
</dbReference>
<gene>
    <name evidence="11" type="primary">nrdF</name>
    <name evidence="11" type="ORF">F6I03_01360</name>
</gene>
<comment type="catalytic activity">
    <reaction evidence="7 8">
        <text>a 2'-deoxyribonucleoside 5'-diphosphate + [thioredoxin]-disulfide + H2O = a ribonucleoside 5'-diphosphate + [thioredoxin]-dithiol</text>
        <dbReference type="Rhea" id="RHEA:23252"/>
        <dbReference type="Rhea" id="RHEA-COMP:10698"/>
        <dbReference type="Rhea" id="RHEA-COMP:10700"/>
        <dbReference type="ChEBI" id="CHEBI:15377"/>
        <dbReference type="ChEBI" id="CHEBI:29950"/>
        <dbReference type="ChEBI" id="CHEBI:50058"/>
        <dbReference type="ChEBI" id="CHEBI:57930"/>
        <dbReference type="ChEBI" id="CHEBI:73316"/>
        <dbReference type="EC" id="1.17.4.1"/>
    </reaction>
</comment>
<keyword evidence="6 8" id="KW-0215">Deoxyribonucleotide synthesis</keyword>
<dbReference type="STRING" id="119206.AWM72_08570"/>
<feature type="binding site" evidence="10">
    <location>
        <position position="224"/>
    </location>
    <ligand>
        <name>Fe cation</name>
        <dbReference type="ChEBI" id="CHEBI:24875"/>
        <label>2</label>
    </ligand>
</feature>
<accession>A0A5N1GPB5</accession>
<evidence type="ECO:0000256" key="8">
    <source>
        <dbReference type="PIRNR" id="PIRNR000355"/>
    </source>
</evidence>
<dbReference type="NCBIfam" id="NF007185">
    <property type="entry name" value="PRK09614.1-4"/>
    <property type="match status" value="1"/>
</dbReference>
<evidence type="ECO:0000256" key="1">
    <source>
        <dbReference type="ARBA" id="ARBA00009303"/>
    </source>
</evidence>
<dbReference type="SUPFAM" id="SSF47240">
    <property type="entry name" value="Ferritin-like"/>
    <property type="match status" value="1"/>
</dbReference>
<evidence type="ECO:0000256" key="6">
    <source>
        <dbReference type="ARBA" id="ARBA00023116"/>
    </source>
</evidence>
<feature type="binding site" evidence="10">
    <location>
        <position position="187"/>
    </location>
    <ligand>
        <name>Fe cation</name>
        <dbReference type="ChEBI" id="CHEBI:24875"/>
        <label>2</label>
    </ligand>
</feature>
<comment type="subunit">
    <text evidence="2">Tetramer of two alpha and two beta subunits.</text>
</comment>
<feature type="binding site" evidence="10">
    <location>
        <position position="127"/>
    </location>
    <ligand>
        <name>Fe cation</name>
        <dbReference type="ChEBI" id="CHEBI:24875"/>
        <label>1</label>
    </ligand>
</feature>
<dbReference type="GO" id="GO:0009263">
    <property type="term" value="P:deoxyribonucleotide biosynthetic process"/>
    <property type="evidence" value="ECO:0007669"/>
    <property type="project" value="UniProtKB-KW"/>
</dbReference>
<evidence type="ECO:0000256" key="3">
    <source>
        <dbReference type="ARBA" id="ARBA00022723"/>
    </source>
</evidence>
<dbReference type="OrthoDB" id="9766544at2"/>
<evidence type="ECO:0000256" key="9">
    <source>
        <dbReference type="PIRSR" id="PIRSR000355-1"/>
    </source>
</evidence>
<dbReference type="EMBL" id="VYWO01000001">
    <property type="protein sequence ID" value="KAA9301881.1"/>
    <property type="molecule type" value="Genomic_DNA"/>
</dbReference>
<dbReference type="GO" id="GO:0004748">
    <property type="term" value="F:ribonucleoside-diphosphate reductase activity, thioredoxin disulfide as acceptor"/>
    <property type="evidence" value="ECO:0007669"/>
    <property type="project" value="UniProtKB-EC"/>
</dbReference>
<dbReference type="EC" id="1.17.4.1" evidence="8"/>
<evidence type="ECO:0000256" key="7">
    <source>
        <dbReference type="ARBA" id="ARBA00047754"/>
    </source>
</evidence>
<dbReference type="PIRSF" id="PIRSF000355">
    <property type="entry name" value="NrdB"/>
    <property type="match status" value="1"/>
</dbReference>
<dbReference type="GO" id="GO:0005971">
    <property type="term" value="C:ribonucleoside-diphosphate reductase complex"/>
    <property type="evidence" value="ECO:0007669"/>
    <property type="project" value="InterPro"/>
</dbReference>
<dbReference type="Gene3D" id="1.10.620.20">
    <property type="entry name" value="Ribonucleotide Reductase, subunit A"/>
    <property type="match status" value="1"/>
</dbReference>
<reference evidence="11 12" key="1">
    <citation type="submission" date="2019-09" db="EMBL/GenBank/DDBJ databases">
        <title>Draft genome sequence assemblies of isolates from the urinary tract.</title>
        <authorList>
            <person name="Mores C.R."/>
            <person name="Putonti C."/>
            <person name="Wolfe A.J."/>
        </authorList>
    </citation>
    <scope>NUCLEOTIDE SEQUENCE [LARGE SCALE GENOMIC DNA]</scope>
    <source>
        <strain evidence="11 12">UMB623</strain>
    </source>
</reference>
<dbReference type="InterPro" id="IPR012348">
    <property type="entry name" value="RNR-like"/>
</dbReference>
<organism evidence="11 12">
    <name type="scientific">Aerococcus sanguinicola</name>
    <dbReference type="NCBI Taxonomy" id="119206"/>
    <lineage>
        <taxon>Bacteria</taxon>
        <taxon>Bacillati</taxon>
        <taxon>Bacillota</taxon>
        <taxon>Bacilli</taxon>
        <taxon>Lactobacillales</taxon>
        <taxon>Aerococcaceae</taxon>
        <taxon>Aerococcus</taxon>
    </lineage>
</organism>
<evidence type="ECO:0000256" key="2">
    <source>
        <dbReference type="ARBA" id="ARBA00011209"/>
    </source>
</evidence>
<proteinExistence type="inferred from homology"/>
<dbReference type="GO" id="GO:0046872">
    <property type="term" value="F:metal ion binding"/>
    <property type="evidence" value="ECO:0007669"/>
    <property type="project" value="UniProtKB-KW"/>
</dbReference>
<feature type="binding site" evidence="10">
    <location>
        <position position="96"/>
    </location>
    <ligand>
        <name>Fe cation</name>
        <dbReference type="ChEBI" id="CHEBI:24875"/>
        <label>1</label>
    </ligand>
</feature>
<dbReference type="CDD" id="cd01049">
    <property type="entry name" value="RNRR2"/>
    <property type="match status" value="1"/>
</dbReference>
<dbReference type="Pfam" id="PF00268">
    <property type="entry name" value="Ribonuc_red_sm"/>
    <property type="match status" value="1"/>
</dbReference>
<dbReference type="UniPathway" id="UPA00326"/>
<feature type="binding site" evidence="10">
    <location>
        <position position="130"/>
    </location>
    <ligand>
        <name>Fe cation</name>
        <dbReference type="ChEBI" id="CHEBI:24875"/>
        <label>1</label>
    </ligand>
</feature>
<comment type="function">
    <text evidence="8">Provides the precursors necessary for DNA synthesis. Catalyzes the biosynthesis of deoxyribonucleotides from the corresponding ribonucleotides.</text>
</comment>
<dbReference type="InterPro" id="IPR000358">
    <property type="entry name" value="RNR_small_fam"/>
</dbReference>
<name>A0A5N1GPB5_9LACT</name>
<evidence type="ECO:0000256" key="4">
    <source>
        <dbReference type="ARBA" id="ARBA00023002"/>
    </source>
</evidence>
<evidence type="ECO:0000256" key="10">
    <source>
        <dbReference type="PIRSR" id="PIRSR000355-2"/>
    </source>
</evidence>
<comment type="cofactor">
    <cofactor evidence="8 10">
        <name>Fe cation</name>
        <dbReference type="ChEBI" id="CHEBI:24875"/>
    </cofactor>
    <text evidence="8 10">Binds 2 iron ions per subunit.</text>
</comment>
<dbReference type="InterPro" id="IPR033909">
    <property type="entry name" value="RNR_small"/>
</dbReference>
<dbReference type="InterPro" id="IPR026494">
    <property type="entry name" value="RNR_NrdF-like"/>
</dbReference>
<evidence type="ECO:0000313" key="11">
    <source>
        <dbReference type="EMBL" id="KAA9301881.1"/>
    </source>
</evidence>
<protein>
    <recommendedName>
        <fullName evidence="8">Ribonucleoside-diphosphate reductase subunit beta</fullName>
        <ecNumber evidence="8">1.17.4.1</ecNumber>
    </recommendedName>
</protein>
<dbReference type="Proteomes" id="UP000327148">
    <property type="component" value="Unassembled WGS sequence"/>
</dbReference>
<comment type="caution">
    <text evidence="11">The sequence shown here is derived from an EMBL/GenBank/DDBJ whole genome shotgun (WGS) entry which is preliminary data.</text>
</comment>
<evidence type="ECO:0000256" key="5">
    <source>
        <dbReference type="ARBA" id="ARBA00023004"/>
    </source>
</evidence>
<feature type="binding site" evidence="10">
    <location>
        <position position="127"/>
    </location>
    <ligand>
        <name>Fe cation</name>
        <dbReference type="ChEBI" id="CHEBI:24875"/>
        <label>2</label>
    </ligand>
</feature>
<keyword evidence="4 8" id="KW-0560">Oxidoreductase</keyword>
<evidence type="ECO:0000313" key="12">
    <source>
        <dbReference type="Proteomes" id="UP000327148"/>
    </source>
</evidence>
<feature type="binding site" evidence="10">
    <location>
        <position position="221"/>
    </location>
    <ligand>
        <name>Fe cation</name>
        <dbReference type="ChEBI" id="CHEBI:24875"/>
        <label>2</label>
    </ligand>
</feature>
<dbReference type="InterPro" id="IPR009078">
    <property type="entry name" value="Ferritin-like_SF"/>
</dbReference>
<comment type="similarity">
    <text evidence="1 8">Belongs to the ribonucleoside diphosphate reductase small chain family.</text>
</comment>
<keyword evidence="5 8" id="KW-0408">Iron</keyword>
<dbReference type="AlphaFoldDB" id="A0A5N1GPB5"/>
<dbReference type="NCBIfam" id="TIGR04171">
    <property type="entry name" value="RNR_1b_NrdF"/>
    <property type="match status" value="1"/>
</dbReference>
<dbReference type="NCBIfam" id="NF007183">
    <property type="entry name" value="PRK09614.1-2"/>
    <property type="match status" value="1"/>
</dbReference>
<keyword evidence="3 8" id="KW-0479">Metal-binding</keyword>
<feature type="active site" evidence="9">
    <location>
        <position position="134"/>
    </location>
</feature>
<sequence length="378" mass="43758">MGQIDNNLYINSKDNWQKNLWDGSDQADPDLGQYYKAINWDSIEDMVDKLTWEKLTEQFWLDTRIPVSNDLDDWRRLSAAEQDVIDKVFGGLTLLDTLQSEEGALVLLPDARTQQERAVFSNIHFMESVHAKSYSTIFITLNTTSEIDKIFDWTNENELIQYKAKKINQVYRTGTGLQKKAASVLLESFLFYSGFYAPLWYLGNSKLPNVAEIIKLILRDESVHGTYIGYKFQLGYNQLSEEEQEELKNWTFELLYDLYENEMKYTSAVYDQIGWTEDVNTFVRYNANKALQNLGFDPLFPDTAEDVNPIVMNGISTGTSNHDFFSQVGNGYLLGEVQAMEDEDYSKWSTSARREQRMAYRKAKKAARQKAQENDESK</sequence>
<dbReference type="PANTHER" id="PTHR23409:SF18">
    <property type="entry name" value="RIBONUCLEOSIDE-DIPHOSPHATE REDUCTASE SUBUNIT M2"/>
    <property type="match status" value="1"/>
</dbReference>